<feature type="region of interest" description="Disordered" evidence="1">
    <location>
        <begin position="809"/>
        <end position="840"/>
    </location>
</feature>
<feature type="compositionally biased region" description="Low complexity" evidence="1">
    <location>
        <begin position="383"/>
        <end position="395"/>
    </location>
</feature>
<dbReference type="PANTHER" id="PTHR24216:SF65">
    <property type="entry name" value="PAXILLIN-LIKE PROTEIN 1"/>
    <property type="match status" value="1"/>
</dbReference>
<feature type="region of interest" description="Disordered" evidence="1">
    <location>
        <begin position="289"/>
        <end position="364"/>
    </location>
</feature>
<feature type="compositionally biased region" description="Low complexity" evidence="1">
    <location>
        <begin position="503"/>
        <end position="513"/>
    </location>
</feature>
<keyword evidence="4" id="KW-1185">Reference proteome</keyword>
<evidence type="ECO:0000256" key="2">
    <source>
        <dbReference type="SAM" id="Phobius"/>
    </source>
</evidence>
<feature type="region of interest" description="Disordered" evidence="1">
    <location>
        <begin position="107"/>
        <end position="144"/>
    </location>
</feature>
<feature type="region of interest" description="Disordered" evidence="1">
    <location>
        <begin position="382"/>
        <end position="409"/>
    </location>
</feature>
<feature type="region of interest" description="Disordered" evidence="1">
    <location>
        <begin position="646"/>
        <end position="671"/>
    </location>
</feature>
<accession>A0A9P6CAT6</accession>
<feature type="compositionally biased region" description="Low complexity" evidence="1">
    <location>
        <begin position="1183"/>
        <end position="1201"/>
    </location>
</feature>
<feature type="compositionally biased region" description="Low complexity" evidence="1">
    <location>
        <begin position="466"/>
        <end position="493"/>
    </location>
</feature>
<protein>
    <submittedName>
        <fullName evidence="3">Uncharacterized protein</fullName>
    </submittedName>
</protein>
<name>A0A9P6CAT6_9AGAR</name>
<comment type="caution">
    <text evidence="3">The sequence shown here is derived from an EMBL/GenBank/DDBJ whole genome shotgun (WGS) entry which is preliminary data.</text>
</comment>
<feature type="region of interest" description="Disordered" evidence="1">
    <location>
        <begin position="461"/>
        <end position="513"/>
    </location>
</feature>
<proteinExistence type="predicted"/>
<feature type="region of interest" description="Disordered" evidence="1">
    <location>
        <begin position="559"/>
        <end position="588"/>
    </location>
</feature>
<dbReference type="PANTHER" id="PTHR24216">
    <property type="entry name" value="PAXILLIN-RELATED"/>
    <property type="match status" value="1"/>
</dbReference>
<reference evidence="3" key="1">
    <citation type="submission" date="2020-11" db="EMBL/GenBank/DDBJ databases">
        <authorList>
            <consortium name="DOE Joint Genome Institute"/>
            <person name="Ahrendt S."/>
            <person name="Riley R."/>
            <person name="Andreopoulos W."/>
            <person name="Labutti K."/>
            <person name="Pangilinan J."/>
            <person name="Ruiz-Duenas F.J."/>
            <person name="Barrasa J.M."/>
            <person name="Sanchez-Garcia M."/>
            <person name="Camarero S."/>
            <person name="Miyauchi S."/>
            <person name="Serrano A."/>
            <person name="Linde D."/>
            <person name="Babiker R."/>
            <person name="Drula E."/>
            <person name="Ayuso-Fernandez I."/>
            <person name="Pacheco R."/>
            <person name="Padilla G."/>
            <person name="Ferreira P."/>
            <person name="Barriuso J."/>
            <person name="Kellner H."/>
            <person name="Castanera R."/>
            <person name="Alfaro M."/>
            <person name="Ramirez L."/>
            <person name="Pisabarro A.G."/>
            <person name="Kuo A."/>
            <person name="Tritt A."/>
            <person name="Lipzen A."/>
            <person name="He G."/>
            <person name="Yan M."/>
            <person name="Ng V."/>
            <person name="Cullen D."/>
            <person name="Martin F."/>
            <person name="Rosso M.-N."/>
            <person name="Henrissat B."/>
            <person name="Hibbett D."/>
            <person name="Martinez A.T."/>
            <person name="Grigoriev I.V."/>
        </authorList>
    </citation>
    <scope>NUCLEOTIDE SEQUENCE</scope>
    <source>
        <strain evidence="3">MF-IS2</strain>
    </source>
</reference>
<gene>
    <name evidence="3" type="ORF">P691DRAFT_787750</name>
</gene>
<dbReference type="Proteomes" id="UP000807342">
    <property type="component" value="Unassembled WGS sequence"/>
</dbReference>
<feature type="region of interest" description="Disordered" evidence="1">
    <location>
        <begin position="983"/>
        <end position="1205"/>
    </location>
</feature>
<keyword evidence="2" id="KW-1133">Transmembrane helix</keyword>
<keyword evidence="2" id="KW-0812">Transmembrane</keyword>
<dbReference type="AlphaFoldDB" id="A0A9P6CAT6"/>
<feature type="compositionally biased region" description="Low complexity" evidence="1">
    <location>
        <begin position="1097"/>
        <end position="1125"/>
    </location>
</feature>
<evidence type="ECO:0000256" key="1">
    <source>
        <dbReference type="SAM" id="MobiDB-lite"/>
    </source>
</evidence>
<keyword evidence="2" id="KW-0472">Membrane</keyword>
<feature type="transmembrane region" description="Helical" evidence="2">
    <location>
        <begin position="163"/>
        <end position="194"/>
    </location>
</feature>
<dbReference type="OrthoDB" id="21151at2759"/>
<feature type="compositionally biased region" description="Polar residues" evidence="1">
    <location>
        <begin position="125"/>
        <end position="139"/>
    </location>
</feature>
<feature type="compositionally biased region" description="Polar residues" evidence="1">
    <location>
        <begin position="1028"/>
        <end position="1039"/>
    </location>
</feature>
<feature type="compositionally biased region" description="Polar residues" evidence="1">
    <location>
        <begin position="1006"/>
        <end position="1020"/>
    </location>
</feature>
<sequence>MAQAVFDEHPLEQYLRDAGEDVDIMPGTTAVLMQEIEPFPSFPLTDSDDADTTEADWEWRPQILIHLLYLIETFISTAQLTNPTNPLVERFKYNVISSSLLSPDLTPPHVHTPSRHHTIPGNLPHSRTSSELSQQSQPHSVVPTCSPEISASLETQYGMLSGLVVIVAMLLSAGLTTLAISTLWTGLAGIYYLWVQTHAAKQIDLTPCLETLDELISTNTEWESIVQEVIITLETDERSVLGSTTASSHTSPSSSLRVALHSTLQTTQTQCDNVRHLLSALTSPSDLSQLSEMYAPPSPVKPSFSLHDSRSPTRPASFPSHKRREQERPTSATVFTDHKRMTWNGPHSHPSGGAGTGLGSMTPPLMKKRRLRYRSDLSFLGNSSSSTSPSFSAPVTPAPSSPLARVSEADSSLLDDTFDHPHILKDEELEGEGEAREVDQDGNASFAAAALKMQRTRTNNGLEALSSSVSPVSSPSRTRSRSGYGYSHSPGHVFNSPISNRGRSSTFQTSSRFTSLHTSRQPLSLSALRHALQSALGAKRYACAHLLALRFREEDTSALVPTTPIPTPTSTSSPEVPPTPGSPGSPDAITALLSPMEGVLVGMDGTYWDDVKSVMELLISTLSDASARLCEAVREVEVLRLRDQTPTPCGSVDETSRNGSPAGSPRIGAGVGLGSEGGVEVELRKVVVERRRMSGVFGSIGGGSIGLGREGGVVSFAPLPSQFSRFAGHVATIKSALDDARLYMEECVGTLRECDVDAGSHLARHQGGEEGEEHPALKAYEKLRRELGFALRECERGRNRLVDIVKPPTPVVDAEDEEGGVPELGHEPSSSEPDGVVSPLRSEDENVVAKDDVGFVGMEDHLAMLEDALVLGADDDDDVTQLPPAHVGIEQVFEADTSASAVPVRQKSKLSREERIKLVKARRESVAKSGLGLGLGLEPSPVIFGDGDGDVKGGHEEKWGPGGDVVQELKDVIWKVGERRRKVVQQQQQSSSDRTEEMQPPLQPVQEHQFQQAEAETSPSVPIEEETSSCLPYLQSTVTMLDANPQPPSLPVSEPTPELGSSSSLLPASEPTPELRLPSPLSPVSELRPSSSLLPVSEPTPESRLPSSLLPRPSSLPAPESRLPSSPLPQPATATSARPKAPARRGIGAPVSPSPLGKASRSSKVVSMIGTPSPVRSMIPKRTSFISVSPSASTSTSSSTSPAGQMKAGMKSLFASLKRELDVGVKKGGGEEVVLSSD</sequence>
<organism evidence="3 4">
    <name type="scientific">Macrolepiota fuliginosa MF-IS2</name>
    <dbReference type="NCBI Taxonomy" id="1400762"/>
    <lineage>
        <taxon>Eukaryota</taxon>
        <taxon>Fungi</taxon>
        <taxon>Dikarya</taxon>
        <taxon>Basidiomycota</taxon>
        <taxon>Agaricomycotina</taxon>
        <taxon>Agaricomycetes</taxon>
        <taxon>Agaricomycetidae</taxon>
        <taxon>Agaricales</taxon>
        <taxon>Agaricineae</taxon>
        <taxon>Agaricaceae</taxon>
        <taxon>Macrolepiota</taxon>
    </lineage>
</organism>
<dbReference type="EMBL" id="MU151054">
    <property type="protein sequence ID" value="KAF9454464.1"/>
    <property type="molecule type" value="Genomic_DNA"/>
</dbReference>
<evidence type="ECO:0000313" key="4">
    <source>
        <dbReference type="Proteomes" id="UP000807342"/>
    </source>
</evidence>
<evidence type="ECO:0000313" key="3">
    <source>
        <dbReference type="EMBL" id="KAF9454464.1"/>
    </source>
</evidence>